<dbReference type="Pfam" id="PF26065">
    <property type="entry name" value="MCM8_N"/>
    <property type="match status" value="1"/>
</dbReference>
<dbReference type="GO" id="GO:0016787">
    <property type="term" value="F:hydrolase activity"/>
    <property type="evidence" value="ECO:0007669"/>
    <property type="project" value="UniProtKB-KW"/>
</dbReference>
<evidence type="ECO:0000256" key="9">
    <source>
        <dbReference type="ARBA" id="ARBA00023125"/>
    </source>
</evidence>
<evidence type="ECO:0000259" key="16">
    <source>
        <dbReference type="PROSITE" id="PS50051"/>
    </source>
</evidence>
<dbReference type="InterPro" id="IPR058767">
    <property type="entry name" value="MCM8_N"/>
</dbReference>
<proteinExistence type="inferred from homology"/>
<dbReference type="GO" id="GO:0000724">
    <property type="term" value="P:double-strand break repair via homologous recombination"/>
    <property type="evidence" value="ECO:0007669"/>
    <property type="project" value="UniProtKB-ARBA"/>
</dbReference>
<name>A0A8D9AMY6_9HEMI</name>
<feature type="region of interest" description="Disordered" evidence="15">
    <location>
        <begin position="1"/>
        <end position="37"/>
    </location>
</feature>
<evidence type="ECO:0000256" key="5">
    <source>
        <dbReference type="ARBA" id="ARBA00022763"/>
    </source>
</evidence>
<keyword evidence="11" id="KW-0539">Nucleus</keyword>
<keyword evidence="6" id="KW-0378">Hydrolase</keyword>
<sequence>MSSNKKNPSAWRGRNNFWKKSRGGWQGQQKTSTGTVTGTATGLSNIVSPVVSPLPVPIGQYEGWKLYFYDESFKKDSPTDTRVKACLDFIVRHSHLYNVTEIEVRRCYLVDVHVLSNDQIFINNMWKTFIQDLSNDPQHTINCLGLAMHHFIISEWKKELEISSMELRVIRARVYNFEPILQLRNFKTQHHGKLVAVRGTIIRVSNAKLLCSYLAFSCASCQSEQTIRQSEGKHTTPTSCINTNCKSRTFTPLRDSASTHSMQWQTVRLQEILADNQGEGGRVPRTVECELTEDLVESCVPGDIVTITGIVKKAEDSSVLRKNSAGANMCTLFIDTVSIVNNKNNSISGKGSAGHLGIEFKTQDYYAIQDIQAEPNLFKLLVNSLSPSIFGHEMVKAGLLLALFGGCQSSNASRGDIHVLVVGDPGLGKSQMLHACCAVAPRGAAGGYGTADYQHSQGQCRLFTTSSHISAGGCESCGGTLQSS</sequence>
<dbReference type="GO" id="GO:0005524">
    <property type="term" value="F:ATP binding"/>
    <property type="evidence" value="ECO:0007669"/>
    <property type="project" value="UniProtKB-KW"/>
</dbReference>
<keyword evidence="4" id="KW-0547">Nucleotide-binding</keyword>
<dbReference type="InterPro" id="IPR001208">
    <property type="entry name" value="MCM_dom"/>
</dbReference>
<dbReference type="GO" id="GO:0097362">
    <property type="term" value="C:MCM8-MCM9 complex"/>
    <property type="evidence" value="ECO:0007669"/>
    <property type="project" value="UniProtKB-ARBA"/>
</dbReference>
<evidence type="ECO:0000256" key="15">
    <source>
        <dbReference type="SAM" id="MobiDB-lite"/>
    </source>
</evidence>
<dbReference type="GO" id="GO:0005634">
    <property type="term" value="C:nucleus"/>
    <property type="evidence" value="ECO:0007669"/>
    <property type="project" value="UniProtKB-SubCell"/>
</dbReference>
<evidence type="ECO:0000256" key="4">
    <source>
        <dbReference type="ARBA" id="ARBA00022741"/>
    </source>
</evidence>
<evidence type="ECO:0000256" key="12">
    <source>
        <dbReference type="ARBA" id="ARBA00041084"/>
    </source>
</evidence>
<accession>A0A8D9AMY6</accession>
<keyword evidence="9" id="KW-0238">DNA-binding</keyword>
<feature type="compositionally biased region" description="Low complexity" evidence="15">
    <location>
        <begin position="27"/>
        <end position="37"/>
    </location>
</feature>
<evidence type="ECO:0000256" key="2">
    <source>
        <dbReference type="ARBA" id="ARBA00008010"/>
    </source>
</evidence>
<dbReference type="Gene3D" id="2.40.50.140">
    <property type="entry name" value="Nucleic acid-binding proteins"/>
    <property type="match status" value="1"/>
</dbReference>
<dbReference type="InterPro" id="IPR033762">
    <property type="entry name" value="MCM_OB"/>
</dbReference>
<feature type="domain" description="MCM C-terminal AAA(+) ATPase" evidence="16">
    <location>
        <begin position="377"/>
        <end position="443"/>
    </location>
</feature>
<dbReference type="InterPro" id="IPR027417">
    <property type="entry name" value="P-loop_NTPase"/>
</dbReference>
<evidence type="ECO:0000256" key="10">
    <source>
        <dbReference type="ARBA" id="ARBA00023204"/>
    </source>
</evidence>
<comment type="subcellular location">
    <subcellularLocation>
        <location evidence="1">Nucleus</location>
    </subcellularLocation>
</comment>
<dbReference type="InterPro" id="IPR031327">
    <property type="entry name" value="MCM"/>
</dbReference>
<reference evidence="17" key="1">
    <citation type="submission" date="2021-05" db="EMBL/GenBank/DDBJ databases">
        <authorList>
            <person name="Alioto T."/>
            <person name="Alioto T."/>
            <person name="Gomez Garrido J."/>
        </authorList>
    </citation>
    <scope>NUCLEOTIDE SEQUENCE</scope>
</reference>
<comment type="catalytic activity">
    <reaction evidence="14">
        <text>ATP + H2O = ADP + phosphate + H(+)</text>
        <dbReference type="Rhea" id="RHEA:13065"/>
        <dbReference type="ChEBI" id="CHEBI:15377"/>
        <dbReference type="ChEBI" id="CHEBI:15378"/>
        <dbReference type="ChEBI" id="CHEBI:30616"/>
        <dbReference type="ChEBI" id="CHEBI:43474"/>
        <dbReference type="ChEBI" id="CHEBI:456216"/>
        <dbReference type="EC" id="3.6.4.12"/>
    </reaction>
</comment>
<keyword evidence="5" id="KW-0227">DNA damage</keyword>
<keyword evidence="8" id="KW-0067">ATP-binding</keyword>
<dbReference type="EC" id="3.6.4.12" evidence="3"/>
<dbReference type="FunFam" id="2.20.28.10:FF:000007">
    <property type="entry name" value="DNA helicase MCM8 isoform X1"/>
    <property type="match status" value="1"/>
</dbReference>
<protein>
    <recommendedName>
        <fullName evidence="12">DNA helicase MCM8</fullName>
        <ecNumber evidence="3">3.6.4.12</ecNumber>
    </recommendedName>
    <alternativeName>
        <fullName evidence="13">Minichromosome maintenance 8</fullName>
    </alternativeName>
</protein>
<evidence type="ECO:0000256" key="6">
    <source>
        <dbReference type="ARBA" id="ARBA00022801"/>
    </source>
</evidence>
<evidence type="ECO:0000256" key="8">
    <source>
        <dbReference type="ARBA" id="ARBA00022840"/>
    </source>
</evidence>
<dbReference type="Gene3D" id="2.20.28.10">
    <property type="match status" value="1"/>
</dbReference>
<dbReference type="PANTHER" id="PTHR11630:SF47">
    <property type="entry name" value="DNA HELICASE MCM8"/>
    <property type="match status" value="1"/>
</dbReference>
<evidence type="ECO:0000256" key="11">
    <source>
        <dbReference type="ARBA" id="ARBA00023242"/>
    </source>
</evidence>
<dbReference type="InterPro" id="IPR012340">
    <property type="entry name" value="NA-bd_OB-fold"/>
</dbReference>
<evidence type="ECO:0000256" key="14">
    <source>
        <dbReference type="ARBA" id="ARBA00047995"/>
    </source>
</evidence>
<dbReference type="AlphaFoldDB" id="A0A8D9AMY6"/>
<dbReference type="PANTHER" id="PTHR11630">
    <property type="entry name" value="DNA REPLICATION LICENSING FACTOR MCM FAMILY MEMBER"/>
    <property type="match status" value="1"/>
</dbReference>
<evidence type="ECO:0000256" key="3">
    <source>
        <dbReference type="ARBA" id="ARBA00012551"/>
    </source>
</evidence>
<organism evidence="17">
    <name type="scientific">Cacopsylla melanoneura</name>
    <dbReference type="NCBI Taxonomy" id="428564"/>
    <lineage>
        <taxon>Eukaryota</taxon>
        <taxon>Metazoa</taxon>
        <taxon>Ecdysozoa</taxon>
        <taxon>Arthropoda</taxon>
        <taxon>Hexapoda</taxon>
        <taxon>Insecta</taxon>
        <taxon>Pterygota</taxon>
        <taxon>Neoptera</taxon>
        <taxon>Paraneoptera</taxon>
        <taxon>Hemiptera</taxon>
        <taxon>Sternorrhyncha</taxon>
        <taxon>Psylloidea</taxon>
        <taxon>Psyllidae</taxon>
        <taxon>Psyllinae</taxon>
        <taxon>Cacopsylla</taxon>
    </lineage>
</organism>
<dbReference type="Pfam" id="PF17207">
    <property type="entry name" value="MCM_OB"/>
    <property type="match status" value="1"/>
</dbReference>
<evidence type="ECO:0000313" key="17">
    <source>
        <dbReference type="EMBL" id="CAG6769538.1"/>
    </source>
</evidence>
<dbReference type="SUPFAM" id="SSF52540">
    <property type="entry name" value="P-loop containing nucleoside triphosphate hydrolases"/>
    <property type="match status" value="1"/>
</dbReference>
<dbReference type="GO" id="GO:0017116">
    <property type="term" value="F:single-stranded DNA helicase activity"/>
    <property type="evidence" value="ECO:0007669"/>
    <property type="project" value="TreeGrafter"/>
</dbReference>
<evidence type="ECO:0000256" key="1">
    <source>
        <dbReference type="ARBA" id="ARBA00004123"/>
    </source>
</evidence>
<dbReference type="Pfam" id="PF00493">
    <property type="entry name" value="MCM"/>
    <property type="match status" value="1"/>
</dbReference>
<dbReference type="SMART" id="SM00350">
    <property type="entry name" value="MCM"/>
    <property type="match status" value="1"/>
</dbReference>
<dbReference type="PROSITE" id="PS50051">
    <property type="entry name" value="MCM_2"/>
    <property type="match status" value="1"/>
</dbReference>
<evidence type="ECO:0000256" key="7">
    <source>
        <dbReference type="ARBA" id="ARBA00022806"/>
    </source>
</evidence>
<dbReference type="Gene3D" id="3.40.50.300">
    <property type="entry name" value="P-loop containing nucleotide triphosphate hydrolases"/>
    <property type="match status" value="1"/>
</dbReference>
<dbReference type="GO" id="GO:0003697">
    <property type="term" value="F:single-stranded DNA binding"/>
    <property type="evidence" value="ECO:0007669"/>
    <property type="project" value="TreeGrafter"/>
</dbReference>
<keyword evidence="7 17" id="KW-0347">Helicase</keyword>
<dbReference type="SUPFAM" id="SSF50249">
    <property type="entry name" value="Nucleic acid-binding proteins"/>
    <property type="match status" value="1"/>
</dbReference>
<comment type="similarity">
    <text evidence="2">Belongs to the MCM family.</text>
</comment>
<dbReference type="EMBL" id="HBUF01579228">
    <property type="protein sequence ID" value="CAG6769538.1"/>
    <property type="molecule type" value="Transcribed_RNA"/>
</dbReference>
<evidence type="ECO:0000256" key="13">
    <source>
        <dbReference type="ARBA" id="ARBA00042306"/>
    </source>
</evidence>
<keyword evidence="10" id="KW-0234">DNA repair</keyword>